<name>A0A8S3DW34_9BILA</name>
<evidence type="ECO:0000313" key="3">
    <source>
        <dbReference type="EMBL" id="CAF5032895.1"/>
    </source>
</evidence>
<dbReference type="EMBL" id="CAJOBI010219027">
    <property type="protein sequence ID" value="CAF5036647.1"/>
    <property type="molecule type" value="Genomic_DNA"/>
</dbReference>
<comment type="caution">
    <text evidence="3">The sequence shown here is derived from an EMBL/GenBank/DDBJ whole genome shotgun (WGS) entry which is preliminary data.</text>
</comment>
<evidence type="ECO:0000313" key="4">
    <source>
        <dbReference type="EMBL" id="CAF5036647.1"/>
    </source>
</evidence>
<dbReference type="EMBL" id="CAJOBH010162269">
    <property type="protein sequence ID" value="CAF4882883.1"/>
    <property type="molecule type" value="Genomic_DNA"/>
</dbReference>
<dbReference type="Proteomes" id="UP000681720">
    <property type="component" value="Unassembled WGS sequence"/>
</dbReference>
<accession>A0A8S3DW34</accession>
<dbReference type="EMBL" id="CAJOBJ010226815">
    <property type="protein sequence ID" value="CAF5045705.1"/>
    <property type="molecule type" value="Genomic_DNA"/>
</dbReference>
<reference evidence="3" key="1">
    <citation type="submission" date="2021-02" db="EMBL/GenBank/DDBJ databases">
        <authorList>
            <person name="Nowell W R."/>
        </authorList>
    </citation>
    <scope>NUCLEOTIDE SEQUENCE</scope>
</reference>
<dbReference type="EMBL" id="CAJOBH010159229">
    <property type="protein sequence ID" value="CAF4872818.1"/>
    <property type="molecule type" value="Genomic_DNA"/>
</dbReference>
<organism evidence="3 7">
    <name type="scientific">Rotaria magnacalcarata</name>
    <dbReference type="NCBI Taxonomy" id="392030"/>
    <lineage>
        <taxon>Eukaryota</taxon>
        <taxon>Metazoa</taxon>
        <taxon>Spiralia</taxon>
        <taxon>Gnathifera</taxon>
        <taxon>Rotifera</taxon>
        <taxon>Eurotatoria</taxon>
        <taxon>Bdelloidea</taxon>
        <taxon>Philodinida</taxon>
        <taxon>Philodinidae</taxon>
        <taxon>Rotaria</taxon>
    </lineage>
</organism>
<dbReference type="EMBL" id="CAJOBJ010230650">
    <property type="protein sequence ID" value="CAF5054086.1"/>
    <property type="molecule type" value="Genomic_DNA"/>
</dbReference>
<protein>
    <submittedName>
        <fullName evidence="3">Uncharacterized protein</fullName>
    </submittedName>
</protein>
<proteinExistence type="predicted"/>
<sequence>SREEASILGSQRREQIRRERDFDSTAIGRVKALLQV</sequence>
<evidence type="ECO:0000313" key="7">
    <source>
        <dbReference type="Proteomes" id="UP000676336"/>
    </source>
</evidence>
<dbReference type="AlphaFoldDB" id="A0A8S3DW34"/>
<evidence type="ECO:0000313" key="1">
    <source>
        <dbReference type="EMBL" id="CAF4872818.1"/>
    </source>
</evidence>
<dbReference type="EMBL" id="CAJOBI010217371">
    <property type="protein sequence ID" value="CAF5032895.1"/>
    <property type="molecule type" value="Genomic_DNA"/>
</dbReference>
<feature type="non-terminal residue" evidence="3">
    <location>
        <position position="1"/>
    </location>
</feature>
<evidence type="ECO:0000313" key="6">
    <source>
        <dbReference type="EMBL" id="CAF5054086.1"/>
    </source>
</evidence>
<gene>
    <name evidence="1" type="ORF">BYL167_LOCUS51026</name>
    <name evidence="2" type="ORF">BYL167_LOCUS51409</name>
    <name evidence="5" type="ORF">GIL414_LOCUS59682</name>
    <name evidence="6" type="ORF">GIL414_LOCUS60134</name>
    <name evidence="3" type="ORF">SMN809_LOCUS58217</name>
    <name evidence="4" type="ORF">SMN809_LOCUS58427</name>
</gene>
<evidence type="ECO:0000313" key="5">
    <source>
        <dbReference type="EMBL" id="CAF5045705.1"/>
    </source>
</evidence>
<dbReference type="Proteomes" id="UP000681967">
    <property type="component" value="Unassembled WGS sequence"/>
</dbReference>
<evidence type="ECO:0000313" key="2">
    <source>
        <dbReference type="EMBL" id="CAF4882883.1"/>
    </source>
</evidence>
<dbReference type="Proteomes" id="UP000676336">
    <property type="component" value="Unassembled WGS sequence"/>
</dbReference>